<dbReference type="GO" id="GO:0000922">
    <property type="term" value="C:spindle pole"/>
    <property type="evidence" value="ECO:0007669"/>
    <property type="project" value="InterPro"/>
</dbReference>
<evidence type="ECO:0000256" key="2">
    <source>
        <dbReference type="ARBA" id="ARBA00010337"/>
    </source>
</evidence>
<dbReference type="GeneID" id="117568580"/>
<dbReference type="Proteomes" id="UP000515160">
    <property type="component" value="Chromosome 3"/>
</dbReference>
<evidence type="ECO:0000256" key="5">
    <source>
        <dbReference type="ARBA" id="ARBA00023212"/>
    </source>
</evidence>
<dbReference type="InterPro" id="IPR041470">
    <property type="entry name" value="GCP_N"/>
</dbReference>
<evidence type="ECO:0000313" key="10">
    <source>
        <dbReference type="Proteomes" id="UP000515160"/>
    </source>
</evidence>
<evidence type="ECO:0000256" key="1">
    <source>
        <dbReference type="ARBA" id="ARBA00004245"/>
    </source>
</evidence>
<reference evidence="11" key="1">
    <citation type="submission" date="2025-08" db="UniProtKB">
        <authorList>
            <consortium name="RefSeq"/>
        </authorList>
    </citation>
    <scope>IDENTIFICATION</scope>
    <source>
        <strain evidence="11">15112-1751.03</strain>
        <tissue evidence="11">Whole Adult</tissue>
    </source>
</reference>
<evidence type="ECO:0000313" key="11">
    <source>
        <dbReference type="RefSeq" id="XP_034105202.1"/>
    </source>
</evidence>
<comment type="subcellular location">
    <subcellularLocation>
        <location evidence="1">Cytoplasm</location>
        <location evidence="1">Cytoskeleton</location>
    </subcellularLocation>
</comment>
<dbReference type="InterPro" id="IPR040457">
    <property type="entry name" value="GCP_C"/>
</dbReference>
<name>A0A6P8YAY0_DROAB</name>
<keyword evidence="10" id="KW-1185">Reference proteome</keyword>
<evidence type="ECO:0000256" key="4">
    <source>
        <dbReference type="ARBA" id="ARBA00022701"/>
    </source>
</evidence>
<keyword evidence="4" id="KW-0493">Microtubule</keyword>
<dbReference type="InterPro" id="IPR007259">
    <property type="entry name" value="GCP"/>
</dbReference>
<organism evidence="10 11">
    <name type="scientific">Drosophila albomicans</name>
    <name type="common">Fruit fly</name>
    <dbReference type="NCBI Taxonomy" id="7291"/>
    <lineage>
        <taxon>Eukaryota</taxon>
        <taxon>Metazoa</taxon>
        <taxon>Ecdysozoa</taxon>
        <taxon>Arthropoda</taxon>
        <taxon>Hexapoda</taxon>
        <taxon>Insecta</taxon>
        <taxon>Pterygota</taxon>
        <taxon>Neoptera</taxon>
        <taxon>Endopterygota</taxon>
        <taxon>Diptera</taxon>
        <taxon>Brachycera</taxon>
        <taxon>Muscomorpha</taxon>
        <taxon>Ephydroidea</taxon>
        <taxon>Drosophilidae</taxon>
        <taxon>Drosophila</taxon>
    </lineage>
</organism>
<dbReference type="RefSeq" id="XP_034105202.1">
    <property type="nucleotide sequence ID" value="XM_034249311.2"/>
</dbReference>
<dbReference type="CTD" id="39365"/>
<evidence type="ECO:0000259" key="9">
    <source>
        <dbReference type="Pfam" id="PF17681"/>
    </source>
</evidence>
<dbReference type="GO" id="GO:0000930">
    <property type="term" value="C:gamma-tubulin complex"/>
    <property type="evidence" value="ECO:0007669"/>
    <property type="project" value="TreeGrafter"/>
</dbReference>
<keyword evidence="5" id="KW-0206">Cytoskeleton</keyword>
<feature type="compositionally biased region" description="Polar residues" evidence="7">
    <location>
        <begin position="739"/>
        <end position="753"/>
    </location>
</feature>
<dbReference type="GO" id="GO:0031122">
    <property type="term" value="P:cytoplasmic microtubule organization"/>
    <property type="evidence" value="ECO:0007669"/>
    <property type="project" value="TreeGrafter"/>
</dbReference>
<evidence type="ECO:0000259" key="8">
    <source>
        <dbReference type="Pfam" id="PF04130"/>
    </source>
</evidence>
<evidence type="ECO:0000256" key="7">
    <source>
        <dbReference type="SAM" id="MobiDB-lite"/>
    </source>
</evidence>
<keyword evidence="3" id="KW-0963">Cytoplasm</keyword>
<evidence type="ECO:0000256" key="3">
    <source>
        <dbReference type="ARBA" id="ARBA00022490"/>
    </source>
</evidence>
<feature type="region of interest" description="Disordered" evidence="7">
    <location>
        <begin position="707"/>
        <end position="759"/>
    </location>
</feature>
<dbReference type="InterPro" id="IPR042241">
    <property type="entry name" value="GCP_C_sf"/>
</dbReference>
<dbReference type="GO" id="GO:0043015">
    <property type="term" value="F:gamma-tubulin binding"/>
    <property type="evidence" value="ECO:0007669"/>
    <property type="project" value="InterPro"/>
</dbReference>
<dbReference type="GO" id="GO:0051321">
    <property type="term" value="P:meiotic cell cycle"/>
    <property type="evidence" value="ECO:0007669"/>
    <property type="project" value="TreeGrafter"/>
</dbReference>
<feature type="compositionally biased region" description="Acidic residues" evidence="7">
    <location>
        <begin position="713"/>
        <end position="727"/>
    </location>
</feature>
<dbReference type="Gene3D" id="1.20.120.1900">
    <property type="entry name" value="Gamma-tubulin complex, C-terminal domain"/>
    <property type="match status" value="1"/>
</dbReference>
<feature type="domain" description="Gamma tubulin complex component protein N-terminal" evidence="9">
    <location>
        <begin position="380"/>
        <end position="571"/>
    </location>
</feature>
<comment type="similarity">
    <text evidence="2">Belongs to the TUBGCP family.</text>
</comment>
<dbReference type="PANTHER" id="PTHR19302:SF70">
    <property type="entry name" value="GAMMA-TUBULIN COMPLEX COMPONENT 6"/>
    <property type="match status" value="1"/>
</dbReference>
<keyword evidence="6" id="KW-0175">Coiled coil</keyword>
<gene>
    <name evidence="11" type="primary">LOC117568580</name>
</gene>
<dbReference type="GO" id="GO:0051225">
    <property type="term" value="P:spindle assembly"/>
    <property type="evidence" value="ECO:0007669"/>
    <property type="project" value="TreeGrafter"/>
</dbReference>
<feature type="coiled-coil region" evidence="6">
    <location>
        <begin position="594"/>
        <end position="673"/>
    </location>
</feature>
<dbReference type="Pfam" id="PF04130">
    <property type="entry name" value="GCP_C_terminal"/>
    <property type="match status" value="1"/>
</dbReference>
<dbReference type="GO" id="GO:0007020">
    <property type="term" value="P:microtubule nucleation"/>
    <property type="evidence" value="ECO:0007669"/>
    <property type="project" value="InterPro"/>
</dbReference>
<dbReference type="GO" id="GO:0051011">
    <property type="term" value="F:microtubule minus-end binding"/>
    <property type="evidence" value="ECO:0007669"/>
    <property type="project" value="TreeGrafter"/>
</dbReference>
<protein>
    <submittedName>
        <fullName evidence="11">Gamma-tubulin complex component 6</fullName>
    </submittedName>
</protein>
<dbReference type="OrthoDB" id="775571at2759"/>
<sequence>MAASFVCNHSIFKLISKLAELQLQDERAESQEPDANLLLPATAEVSRRRTQIYEALLRGNAKSYFCDKLDELPQCSKLLNDQSGYFDAELITDITHCLQNISFETNGGRRRAQLLLLRLERAGRNTFESQVLLPEPLRLKRTFHSGGQELYQSLCFQPTVFRSIPRSTKYRTPRLLIENGSNSYFTLRSAGKPIENCLEQNPYCSAWRESVARFKESKTLSTPLRYKLPLPAKPKETIKKKIKQINRRPEKHFFSDLSLCNEINWHRDRSTKVYFIELPLLIDHLKKVSVGLQSETFLLTPDGYFFLRPHRTVKTLLPNVLADYAQPFLDAGRAYLRLCFRTQWDLDYEQIERPMNRTMRHAIIALMSNSRTFLLSQPAKNLSELLHSATPTMRLLQQIDQMFQNEPSANIANGATGASLLSVVWSEIDACVNIQYLQILMYLLRLICETYYRQLQRWLYEGELDEPFNELFISSTKGLDEQSKEFFDKGFQVNRNMVPGFLAGNEQAIVQCGKYSRLLKRYNAQNALFRWKPPNLSVCLTEEQLTNMQNKLKFHYKCFLDSITPFSMQSMLEERTLHSHRFGNRMWSCTQERIADWEENQRELLSKANEGKQRRYAELNNERKEEEESRLEQRRQEIVAELMLREKCEQQNEVRLQREKLALEKQIAALQQILQPSPLNAVEVSPDGSSSSGRSFVSCCEELSSEAKTAEDLAIEEDSKEELEATESQEKVETGPADEQNSNVLFTKENPNCQEPAAEKKDFEDKEVSQLPMNLEPADVQNYNALVTEIDRNRQRNISSGQFLESQTQVELRQNTATQGLTDAESNRLRVLNCTDVTAQVPADETTKKKVLTDAESNRLRVLNCTELTAQLPTDVNMNVENLSELQRNRQRMLHHQHFDTLNGVTLKENKTVVHVENDSESNIKLHLPLEPHKLFVEPTLDTATPMSTTSDIEIELCIPKETIDAANNNVNAAVECKDVEERQDDDSKMYEMTPKKLPKNPEMTRKAFNWSKPVFQLHHNELSSQSWRFQLPKEHNPFLIKRYVEQSILLPLDTHLSLLRNEVLRIFDDLNVYEHFCQLRNYFFLLDGEFGTALVGGILERIEAGMEPRSLCQKGTLDMILKNALGRSATEATGAAAVFVENLTLICSNIPESFDLMNIDVMSIFTLDCKADWPLNLVISVETMQKYTHIFSYLLKLRHVSFMLERTYQHLQELSKLHGKAIHMAPQYRHLQLVRRKLSHFVLTLQNHLETNALQGTWRTFNDKLRKVETVEELYQRHVEYVKQIVFISLLNRQSAKFRNTIDSILVIVLRFCKILHSKSFVLDQNQEFIHPRYKRLVFEETEFEKFMLYVIYLGNKIDASGYNEKIVELISIINFNNYYNITNGPKSN</sequence>
<dbReference type="Pfam" id="PF17681">
    <property type="entry name" value="GCP_N_terminal"/>
    <property type="match status" value="1"/>
</dbReference>
<evidence type="ECO:0000256" key="6">
    <source>
        <dbReference type="SAM" id="Coils"/>
    </source>
</evidence>
<feature type="domain" description="Gamma tubulin complex component C-terminal" evidence="8">
    <location>
        <begin position="1075"/>
        <end position="1381"/>
    </location>
</feature>
<accession>A0A6P8YAY0</accession>
<dbReference type="GO" id="GO:0000278">
    <property type="term" value="P:mitotic cell cycle"/>
    <property type="evidence" value="ECO:0007669"/>
    <property type="project" value="TreeGrafter"/>
</dbReference>
<dbReference type="GO" id="GO:0005874">
    <property type="term" value="C:microtubule"/>
    <property type="evidence" value="ECO:0007669"/>
    <property type="project" value="UniProtKB-KW"/>
</dbReference>
<proteinExistence type="inferred from homology"/>
<dbReference type="PANTHER" id="PTHR19302">
    <property type="entry name" value="GAMMA TUBULIN COMPLEX PROTEIN"/>
    <property type="match status" value="1"/>
</dbReference>